<reference evidence="1" key="1">
    <citation type="journal article" date="2014" name="Int. J. Syst. Evol. Microbiol.">
        <title>Complete genome sequence of Corynebacterium casei LMG S-19264T (=DSM 44701T), isolated from a smear-ripened cheese.</title>
        <authorList>
            <consortium name="US DOE Joint Genome Institute (JGI-PGF)"/>
            <person name="Walter F."/>
            <person name="Albersmeier A."/>
            <person name="Kalinowski J."/>
            <person name="Ruckert C."/>
        </authorList>
    </citation>
    <scope>NUCLEOTIDE SEQUENCE</scope>
    <source>
        <strain evidence="1">CGMCC 1.8984</strain>
    </source>
</reference>
<gene>
    <name evidence="1" type="ORF">GCM10011372_35440</name>
</gene>
<proteinExistence type="predicted"/>
<accession>A0A917UY14</accession>
<evidence type="ECO:0000313" key="1">
    <source>
        <dbReference type="EMBL" id="GGJ93986.1"/>
    </source>
</evidence>
<keyword evidence="2" id="KW-1185">Reference proteome</keyword>
<organism evidence="1 2">
    <name type="scientific">Agromyces bauzanensis</name>
    <dbReference type="NCBI Taxonomy" id="1308924"/>
    <lineage>
        <taxon>Bacteria</taxon>
        <taxon>Bacillati</taxon>
        <taxon>Actinomycetota</taxon>
        <taxon>Actinomycetes</taxon>
        <taxon>Micrococcales</taxon>
        <taxon>Microbacteriaceae</taxon>
        <taxon>Agromyces</taxon>
    </lineage>
</organism>
<sequence>MPLIQLHDPPPQHGEQRRHVPAPVRLQLATRIERAGPVGDGAQAGHGVAPPCLVGVVGAGCEPVEPVVDDREAQLERLHIGEELRAVDVVDRDAAGAKLRLHACAEG</sequence>
<dbReference type="Proteomes" id="UP000636956">
    <property type="component" value="Unassembled WGS sequence"/>
</dbReference>
<reference evidence="1" key="2">
    <citation type="submission" date="2020-09" db="EMBL/GenBank/DDBJ databases">
        <authorList>
            <person name="Sun Q."/>
            <person name="Zhou Y."/>
        </authorList>
    </citation>
    <scope>NUCLEOTIDE SEQUENCE</scope>
    <source>
        <strain evidence="1">CGMCC 1.8984</strain>
    </source>
</reference>
<comment type="caution">
    <text evidence="1">The sequence shown here is derived from an EMBL/GenBank/DDBJ whole genome shotgun (WGS) entry which is preliminary data.</text>
</comment>
<dbReference type="AlphaFoldDB" id="A0A917UY14"/>
<protein>
    <submittedName>
        <fullName evidence="1">Uncharacterized protein</fullName>
    </submittedName>
</protein>
<name>A0A917UY14_9MICO</name>
<dbReference type="RefSeq" id="WP_345001088.1">
    <property type="nucleotide sequence ID" value="NZ_BAABFW010000032.1"/>
</dbReference>
<evidence type="ECO:0000313" key="2">
    <source>
        <dbReference type="Proteomes" id="UP000636956"/>
    </source>
</evidence>
<dbReference type="EMBL" id="BMMD01000038">
    <property type="protein sequence ID" value="GGJ93986.1"/>
    <property type="molecule type" value="Genomic_DNA"/>
</dbReference>